<reference evidence="2 3" key="1">
    <citation type="submission" date="2018-11" db="EMBL/GenBank/DDBJ databases">
        <authorList>
            <consortium name="Pathogen Informatics"/>
        </authorList>
    </citation>
    <scope>NUCLEOTIDE SEQUENCE [LARGE SCALE GENOMIC DNA]</scope>
</reference>
<evidence type="ECO:0000256" key="1">
    <source>
        <dbReference type="SAM" id="Phobius"/>
    </source>
</evidence>
<keyword evidence="1" id="KW-1133">Transmembrane helix</keyword>
<dbReference type="EMBL" id="UYRU01057743">
    <property type="protein sequence ID" value="VDN13915.1"/>
    <property type="molecule type" value="Genomic_DNA"/>
</dbReference>
<proteinExistence type="predicted"/>
<keyword evidence="1" id="KW-0812">Transmembrane</keyword>
<sequence>MAEWLGCVIHTLGWLVVVILSIFLNHGEASMGGGNLVTLTYTSVFVMDLVEVLYFTYLKPNMIIYYHRLYLVWVKKKTLENAAVEQLTSHILSCMYNLDTDSAAKSSVSVRE</sequence>
<accession>A0A3P7L9E7</accession>
<feature type="transmembrane region" description="Helical" evidence="1">
    <location>
        <begin position="7"/>
        <end position="24"/>
    </location>
</feature>
<name>A0A3P7L9E7_DIBLA</name>
<organism evidence="2 3">
    <name type="scientific">Dibothriocephalus latus</name>
    <name type="common">Fish tapeworm</name>
    <name type="synonym">Diphyllobothrium latum</name>
    <dbReference type="NCBI Taxonomy" id="60516"/>
    <lineage>
        <taxon>Eukaryota</taxon>
        <taxon>Metazoa</taxon>
        <taxon>Spiralia</taxon>
        <taxon>Lophotrochozoa</taxon>
        <taxon>Platyhelminthes</taxon>
        <taxon>Cestoda</taxon>
        <taxon>Eucestoda</taxon>
        <taxon>Diphyllobothriidea</taxon>
        <taxon>Diphyllobothriidae</taxon>
        <taxon>Dibothriocephalus</taxon>
    </lineage>
</organism>
<protein>
    <submittedName>
        <fullName evidence="2">Uncharacterized protein</fullName>
    </submittedName>
</protein>
<keyword evidence="1" id="KW-0472">Membrane</keyword>
<dbReference type="OrthoDB" id="10387217at2759"/>
<evidence type="ECO:0000313" key="2">
    <source>
        <dbReference type="EMBL" id="VDN13915.1"/>
    </source>
</evidence>
<keyword evidence="3" id="KW-1185">Reference proteome</keyword>
<gene>
    <name evidence="2" type="ORF">DILT_LOCUS9746</name>
</gene>
<dbReference type="AlphaFoldDB" id="A0A3P7L9E7"/>
<dbReference type="Proteomes" id="UP000281553">
    <property type="component" value="Unassembled WGS sequence"/>
</dbReference>
<evidence type="ECO:0000313" key="3">
    <source>
        <dbReference type="Proteomes" id="UP000281553"/>
    </source>
</evidence>
<feature type="transmembrane region" description="Helical" evidence="1">
    <location>
        <begin position="36"/>
        <end position="58"/>
    </location>
</feature>